<dbReference type="Proteomes" id="UP000813427">
    <property type="component" value="Unassembled WGS sequence"/>
</dbReference>
<proteinExistence type="predicted"/>
<dbReference type="InterPro" id="IPR011009">
    <property type="entry name" value="Kinase-like_dom_sf"/>
</dbReference>
<evidence type="ECO:0000313" key="3">
    <source>
        <dbReference type="EMBL" id="KAH7245091.1"/>
    </source>
</evidence>
<evidence type="ECO:0000256" key="1">
    <source>
        <dbReference type="SAM" id="MobiDB-lite"/>
    </source>
</evidence>
<dbReference type="PANTHER" id="PTHR44305">
    <property type="entry name" value="SI:DKEY-192D15.2-RELATED"/>
    <property type="match status" value="1"/>
</dbReference>
<dbReference type="Gene3D" id="1.10.510.10">
    <property type="entry name" value="Transferase(Phosphotransferase) domain 1"/>
    <property type="match status" value="1"/>
</dbReference>
<gene>
    <name evidence="3" type="ORF">BKA59DRAFT_437094</name>
</gene>
<name>A0A8K0WBJ1_9HYPO</name>
<keyword evidence="4" id="KW-1185">Reference proteome</keyword>
<dbReference type="OrthoDB" id="248923at2759"/>
<dbReference type="InterPro" id="IPR053083">
    <property type="entry name" value="TF_kinase-domain_protein"/>
</dbReference>
<dbReference type="GO" id="GO:0005524">
    <property type="term" value="F:ATP binding"/>
    <property type="evidence" value="ECO:0007669"/>
    <property type="project" value="InterPro"/>
</dbReference>
<sequence>MDYYRLSAMARSDDGCKSRKHIEAILESIHPPIEKTNKPLFEGYADRERRMFFSKENLKTHFENPANVESLLKCKCKDCREARDEDDKLPSSDDSVTISKRPLLLALMTYLGKLHYVYYWMKWGIVNYRQDCLPECPDDGRLKYLINDSVDREMFRSAYERALHMLNPVVFTITPAMICPYLDFDSPNLDLNFPNFEEFRFPYQNERLNATQGFFGVMSRLEIHPEYLDSSVLDRMKNYPRLDRDRPHLFALKSVKITAGTPLAKMERDVLNLDRLLRQGQYPPGKTAKLTSDELLPDHWLWEQIHGVSRALSAFHTAMGNPFTDVRGKVIALHFDLKPANILVTANGTLKITDFGQSIMQIVEENGQMTTPYNPGHLRYEPPESLPTAEELGECSKRGVKNIEVLLNYDVWSLACIMIEVLIHLLDTQTLDAFDEKLEMEPFGRFWTGNDLKQGVVDCYDHFQQKFIHDSDQSQYMEDVIQLLGKMLAHDKHERAHSKEVIQELEKAESNFRDLRQGIDPVSVKVKRYENDQWKGFKELGWQNGNSILPFSEKEGITLKVIKQKDAKPLYSDVLEPVPCRIRLFSKPLTSGERPTEFGLVWGLQSNREVVVNSRTISKSSEWCFAPTYLFHNHTNGNTRFECRLFPRKFDLAFIFEFASSNDVLLFQETLLQVKILRPMSASVLSIRPKRKSDSPVFNSGQSYMQLWKKAEPKYLSGPSPSRRTSHSIHMGSFSSASSLRNSTIRSATDDQCKMMVIFFEGPYPLMMTLNNGQKRFKSPSSRAVEISRRGDHKSYSAMQPQVHPAWKIDNGAGTQIAHEVPSVPIEIDEDKLHKQDGIKTFDIDRMEIILGNHRGELENAFRVTLI</sequence>
<protein>
    <recommendedName>
        <fullName evidence="2">Protein kinase domain-containing protein</fullName>
    </recommendedName>
</protein>
<dbReference type="GO" id="GO:0004672">
    <property type="term" value="F:protein kinase activity"/>
    <property type="evidence" value="ECO:0007669"/>
    <property type="project" value="InterPro"/>
</dbReference>
<organism evidence="3 4">
    <name type="scientific">Fusarium tricinctum</name>
    <dbReference type="NCBI Taxonomy" id="61284"/>
    <lineage>
        <taxon>Eukaryota</taxon>
        <taxon>Fungi</taxon>
        <taxon>Dikarya</taxon>
        <taxon>Ascomycota</taxon>
        <taxon>Pezizomycotina</taxon>
        <taxon>Sordariomycetes</taxon>
        <taxon>Hypocreomycetidae</taxon>
        <taxon>Hypocreales</taxon>
        <taxon>Nectriaceae</taxon>
        <taxon>Fusarium</taxon>
        <taxon>Fusarium tricinctum species complex</taxon>
    </lineage>
</organism>
<evidence type="ECO:0000259" key="2">
    <source>
        <dbReference type="PROSITE" id="PS50011"/>
    </source>
</evidence>
<dbReference type="PROSITE" id="PS50011">
    <property type="entry name" value="PROTEIN_KINASE_DOM"/>
    <property type="match status" value="1"/>
</dbReference>
<reference evidence="3" key="1">
    <citation type="journal article" date="2021" name="Nat. Commun.">
        <title>Genetic determinants of endophytism in the Arabidopsis root mycobiome.</title>
        <authorList>
            <person name="Mesny F."/>
            <person name="Miyauchi S."/>
            <person name="Thiergart T."/>
            <person name="Pickel B."/>
            <person name="Atanasova L."/>
            <person name="Karlsson M."/>
            <person name="Huettel B."/>
            <person name="Barry K.W."/>
            <person name="Haridas S."/>
            <person name="Chen C."/>
            <person name="Bauer D."/>
            <person name="Andreopoulos W."/>
            <person name="Pangilinan J."/>
            <person name="LaButti K."/>
            <person name="Riley R."/>
            <person name="Lipzen A."/>
            <person name="Clum A."/>
            <person name="Drula E."/>
            <person name="Henrissat B."/>
            <person name="Kohler A."/>
            <person name="Grigoriev I.V."/>
            <person name="Martin F.M."/>
            <person name="Hacquard S."/>
        </authorList>
    </citation>
    <scope>NUCLEOTIDE SEQUENCE</scope>
    <source>
        <strain evidence="3">MPI-SDFR-AT-0068</strain>
    </source>
</reference>
<evidence type="ECO:0000313" key="4">
    <source>
        <dbReference type="Proteomes" id="UP000813427"/>
    </source>
</evidence>
<dbReference type="AlphaFoldDB" id="A0A8K0WBJ1"/>
<dbReference type="InterPro" id="IPR000719">
    <property type="entry name" value="Prot_kinase_dom"/>
</dbReference>
<feature type="region of interest" description="Disordered" evidence="1">
    <location>
        <begin position="715"/>
        <end position="734"/>
    </location>
</feature>
<dbReference type="EMBL" id="JAGPXF010000004">
    <property type="protein sequence ID" value="KAH7245091.1"/>
    <property type="molecule type" value="Genomic_DNA"/>
</dbReference>
<comment type="caution">
    <text evidence="3">The sequence shown here is derived from an EMBL/GenBank/DDBJ whole genome shotgun (WGS) entry which is preliminary data.</text>
</comment>
<dbReference type="Pfam" id="PF00069">
    <property type="entry name" value="Pkinase"/>
    <property type="match status" value="1"/>
</dbReference>
<dbReference type="SUPFAM" id="SSF56112">
    <property type="entry name" value="Protein kinase-like (PK-like)"/>
    <property type="match status" value="1"/>
</dbReference>
<feature type="domain" description="Protein kinase" evidence="2">
    <location>
        <begin position="105"/>
        <end position="512"/>
    </location>
</feature>
<dbReference type="PANTHER" id="PTHR44305:SF24">
    <property type="entry name" value="TYROSINE-PROTEIN KINASE C03B1.5-RELATED"/>
    <property type="match status" value="1"/>
</dbReference>
<dbReference type="SMART" id="SM00220">
    <property type="entry name" value="S_TKc"/>
    <property type="match status" value="1"/>
</dbReference>
<accession>A0A8K0WBJ1</accession>